<evidence type="ECO:0000256" key="3">
    <source>
        <dbReference type="ARBA" id="ARBA00022679"/>
    </source>
</evidence>
<dbReference type="SUPFAM" id="SSF52151">
    <property type="entry name" value="FabD/lysophospholipase-like"/>
    <property type="match status" value="2"/>
</dbReference>
<dbReference type="Pfam" id="PF22621">
    <property type="entry name" value="CurL-like_PKS_C"/>
    <property type="match status" value="1"/>
</dbReference>
<dbReference type="GO" id="GO:0071770">
    <property type="term" value="P:DIM/DIP cell wall layer assembly"/>
    <property type="evidence" value="ECO:0007669"/>
    <property type="project" value="TreeGrafter"/>
</dbReference>
<dbReference type="FunFam" id="3.40.366.10:FF:000002">
    <property type="entry name" value="Probable polyketide synthase 2"/>
    <property type="match status" value="2"/>
</dbReference>
<dbReference type="Pfam" id="PF00698">
    <property type="entry name" value="Acyl_transf_1"/>
    <property type="match status" value="2"/>
</dbReference>
<dbReference type="Gene3D" id="3.10.129.110">
    <property type="entry name" value="Polyketide synthase dehydratase"/>
    <property type="match status" value="1"/>
</dbReference>
<dbReference type="InterPro" id="IPR036291">
    <property type="entry name" value="NAD(P)-bd_dom_sf"/>
</dbReference>
<dbReference type="Pfam" id="PF21089">
    <property type="entry name" value="PKS_DH_N"/>
    <property type="match status" value="1"/>
</dbReference>
<dbReference type="RefSeq" id="WP_088984503.1">
    <property type="nucleotide sequence ID" value="NZ_LT607413.1"/>
</dbReference>
<evidence type="ECO:0000259" key="8">
    <source>
        <dbReference type="PROSITE" id="PS50075"/>
    </source>
</evidence>
<dbReference type="GO" id="GO:0006633">
    <property type="term" value="P:fatty acid biosynthetic process"/>
    <property type="evidence" value="ECO:0007669"/>
    <property type="project" value="InterPro"/>
</dbReference>
<protein>
    <submittedName>
        <fullName evidence="11">Myxalamid-type polyketide synthase MxaF</fullName>
    </submittedName>
</protein>
<feature type="domain" description="Ketosynthase family 3 (KS3)" evidence="9">
    <location>
        <begin position="106"/>
        <end position="530"/>
    </location>
</feature>
<dbReference type="InterPro" id="IPR013968">
    <property type="entry name" value="PKS_KR"/>
</dbReference>
<dbReference type="PROSITE" id="PS00606">
    <property type="entry name" value="KS3_1"/>
    <property type="match status" value="1"/>
</dbReference>
<evidence type="ECO:0000259" key="9">
    <source>
        <dbReference type="PROSITE" id="PS52004"/>
    </source>
</evidence>
<accession>A0A1C4ZWE4</accession>
<dbReference type="CDD" id="cd08955">
    <property type="entry name" value="KR_2_FAS_SDR_x"/>
    <property type="match status" value="1"/>
</dbReference>
<dbReference type="InParanoid" id="A0A1C4ZWE4"/>
<dbReference type="InterPro" id="IPR020843">
    <property type="entry name" value="ER"/>
</dbReference>
<dbReference type="CDD" id="cd05195">
    <property type="entry name" value="enoyl_red"/>
    <property type="match status" value="1"/>
</dbReference>
<dbReference type="InterPro" id="IPR011032">
    <property type="entry name" value="GroES-like_sf"/>
</dbReference>
<dbReference type="Pfam" id="PF08240">
    <property type="entry name" value="ADH_N"/>
    <property type="match status" value="1"/>
</dbReference>
<dbReference type="InterPro" id="IPR014043">
    <property type="entry name" value="Acyl_transferase_dom"/>
</dbReference>
<dbReference type="Gene3D" id="3.30.70.3290">
    <property type="match status" value="2"/>
</dbReference>
<feature type="region of interest" description="Disordered" evidence="7">
    <location>
        <begin position="2650"/>
        <end position="2684"/>
    </location>
</feature>
<feature type="region of interest" description="N-terminal hotdog fold" evidence="6">
    <location>
        <begin position="1436"/>
        <end position="1563"/>
    </location>
</feature>
<feature type="domain" description="Carrier" evidence="8">
    <location>
        <begin position="2569"/>
        <end position="2646"/>
    </location>
</feature>
<dbReference type="SUPFAM" id="SSF47336">
    <property type="entry name" value="ACP-like"/>
    <property type="match status" value="2"/>
</dbReference>
<dbReference type="Gene3D" id="1.10.1200.10">
    <property type="entry name" value="ACP-like"/>
    <property type="match status" value="2"/>
</dbReference>
<dbReference type="Pfam" id="PF08659">
    <property type="entry name" value="KR"/>
    <property type="match status" value="1"/>
</dbReference>
<dbReference type="PROSITE" id="PS50075">
    <property type="entry name" value="CARRIER"/>
    <property type="match status" value="2"/>
</dbReference>
<dbReference type="SUPFAM" id="SSF55048">
    <property type="entry name" value="Probable ACP-binding domain of malonyl-CoA ACP transacylase"/>
    <property type="match status" value="2"/>
</dbReference>
<dbReference type="GO" id="GO:0008270">
    <property type="term" value="F:zinc ion binding"/>
    <property type="evidence" value="ECO:0007669"/>
    <property type="project" value="InterPro"/>
</dbReference>
<dbReference type="InterPro" id="IPR013154">
    <property type="entry name" value="ADH-like_N"/>
</dbReference>
<feature type="domain" description="PKS/mFAS DH" evidence="10">
    <location>
        <begin position="1436"/>
        <end position="1719"/>
    </location>
</feature>
<dbReference type="Gene3D" id="3.90.180.10">
    <property type="entry name" value="Medium-chain alcohol dehydrogenases, catalytic domain"/>
    <property type="match status" value="1"/>
</dbReference>
<dbReference type="InterPro" id="IPR014030">
    <property type="entry name" value="Ketoacyl_synth_N"/>
</dbReference>
<feature type="active site" description="Proton donor; for dehydratase activity" evidence="6">
    <location>
        <position position="1634"/>
    </location>
</feature>
<evidence type="ECO:0000256" key="5">
    <source>
        <dbReference type="ARBA" id="ARBA00023315"/>
    </source>
</evidence>
<keyword evidence="12" id="KW-1185">Reference proteome</keyword>
<evidence type="ECO:0000256" key="7">
    <source>
        <dbReference type="SAM" id="MobiDB-lite"/>
    </source>
</evidence>
<dbReference type="PROSITE" id="PS00012">
    <property type="entry name" value="PHOSPHOPANTETHEINE"/>
    <property type="match status" value="1"/>
</dbReference>
<dbReference type="Gene3D" id="3.40.47.10">
    <property type="match status" value="1"/>
</dbReference>
<dbReference type="InterPro" id="IPR057326">
    <property type="entry name" value="KR_dom"/>
</dbReference>
<dbReference type="Pfam" id="PF00109">
    <property type="entry name" value="ketoacyl-synt"/>
    <property type="match status" value="1"/>
</dbReference>
<dbReference type="Pfam" id="PF00550">
    <property type="entry name" value="PP-binding"/>
    <property type="match status" value="2"/>
</dbReference>
<dbReference type="Pfam" id="PF02801">
    <property type="entry name" value="Ketoacyl-synt_C"/>
    <property type="match status" value="1"/>
</dbReference>
<dbReference type="GO" id="GO:0031177">
    <property type="term" value="F:phosphopantetheine binding"/>
    <property type="evidence" value="ECO:0007669"/>
    <property type="project" value="InterPro"/>
</dbReference>
<evidence type="ECO:0000256" key="4">
    <source>
        <dbReference type="ARBA" id="ARBA00023268"/>
    </source>
</evidence>
<keyword evidence="5" id="KW-0012">Acyltransferase</keyword>
<dbReference type="GO" id="GO:0016491">
    <property type="term" value="F:oxidoreductase activity"/>
    <property type="evidence" value="ECO:0007669"/>
    <property type="project" value="InterPro"/>
</dbReference>
<keyword evidence="2" id="KW-0597">Phosphoprotein</keyword>
<dbReference type="GO" id="GO:0004315">
    <property type="term" value="F:3-oxoacyl-[acyl-carrier-protein] synthase activity"/>
    <property type="evidence" value="ECO:0007669"/>
    <property type="project" value="InterPro"/>
</dbReference>
<evidence type="ECO:0000313" key="12">
    <source>
        <dbReference type="Proteomes" id="UP000198253"/>
    </source>
</evidence>
<dbReference type="SMART" id="SM01294">
    <property type="entry name" value="PKS_PP_betabranch"/>
    <property type="match status" value="2"/>
</dbReference>
<dbReference type="CDD" id="cd00833">
    <property type="entry name" value="PKS"/>
    <property type="match status" value="1"/>
</dbReference>
<dbReference type="Proteomes" id="UP000198253">
    <property type="component" value="Chromosome I"/>
</dbReference>
<dbReference type="InterPro" id="IPR014031">
    <property type="entry name" value="Ketoacyl_synth_C"/>
</dbReference>
<dbReference type="InterPro" id="IPR006162">
    <property type="entry name" value="Ppantetheine_attach_site"/>
</dbReference>
<evidence type="ECO:0000256" key="1">
    <source>
        <dbReference type="ARBA" id="ARBA00022450"/>
    </source>
</evidence>
<dbReference type="SMART" id="SM00826">
    <property type="entry name" value="PKS_DH"/>
    <property type="match status" value="1"/>
</dbReference>
<sequence>MQHPDQAASRHDSPTAPAVEEWLRQHLAVQLGLDAAGLDAHERFHRYGLTSLRAAGLIAGLSRFLGRPLPATLVWDHPTIDSLVRFLSEGDRTPSVTDSRPVLGESEPIAIVGMACRFPGARNTDAYWQLLTEGLDAITEVPADRWDVDHFYSSAPDAPGRTSTRWGGFLDQVDRFDAGFFGLAPREVIQMDPQQRLFLELAWEALEDAGIVPGTLKDSPTGVFCGAMWQDYARLAACRPEDVTAHTATGHDLSVIPARVSYLLGLQGPSLAVNTACSSALVAVHLACQSLRSGESTVALAGGVNLTIAPDSTVAMSKFGAMAPDGRSKAFDARANGYVRGEGAGIVVLKPLSRALADGDPVHCVIRGSTVNNDGFSNGLTAPNPQAQVAMLHAAYQRAGVAPERVHYVETHGTGTFLGDPIEANAIGAVLGANRPADRPLVIGSVKTNIGHLEAAAGIAGLIKTALAIRHQTIPPNLHFTQPNPHIDFARLRLRVPGAVEPWPHPEEKPLAGVSAFGFGGTNCHVVLEGTTPQPVHLLPLAAPDPATLRTAAQAVREAATGPVALADLCHTAARRLTDQPYRLALPARTRDELVSRLDQWLDTAPDSVPAPSSPRVVFVFPGQGGQWWGMGRELARSEPVFRGVLGECAAAFSGFVDWSLVEVLEGESVPEGIDVVQPVLFAVEVGLAALWRSWGVEPAAVVGHSMGEVAAAYVAGALSLSDAARVICERSGLLRRISGRGAMAVVELPAAEVEVVVAPFGGAVVVAALNGPVTTVVAGSSEAVDAVVASLSGRGVFARRVQVDVASHSPQVDGLREELVARLVPLSPRAAVVPLYSTVRARVLAGSELDAGYWWENLREPVRFAPMVDRLLDDGLTCFLEISPHPVLGTAIEQSQARHPGRGVTLASTRRDEDERAAMLDTVARLHELGQPIHWPALYPQDVVPVPLPSAPDTAASTGPARPTPQNAPDEAATVSDTRAAVDGRATGDAVLLPLSAHTPEALTDLTRRTLDLLRRHPNLDLRDLAHTAAVRRTHHGVRLAVAATSHADLLAQLEAHLADGRPSDPVPAGPARRVVFVFPGQGGQWWGMGRELARSEPVFRGVLGECAAAFSGFVDWSLVEVLEGESVPEGIDVVQPVLFAVEVGLAALWRSWGVEPAAVVGHSMGEVAAAYVAGALSLSDAARVICERSGLLRRISGRGAMAVVELPAAEVEVVVAPFGGAVVVAALNGPVTTVVAGSSEAVDAVVASLSGRGVFARRVQVDVASHSPQVDGLREELVARLVPLSPRAAVVPLYSTVRARVLAGSELDAGYWWENLREPVRFAPMVDRLLDDGLTCFLEISPHPVLAAGIEQSCRARGGDGVVLASTRRDNPERLAMLDTAGELYRLGVPVDWTALHPTPGAVVRLPDYPWQRERYWADEPVTAPARARHTGGHPLLGGHVESSLGAHLWTTEIDVDALPYLADHRVRGQVVVPAAAYVEMALAAAGELLGTPARTVERLDVVAPLAPSGERPVTVQVTLTGDPSGRLAFQCASRQPDEDGQPGGWQVHARGDVRAGGAAVADHEADGISRPDGPGLTGDEHYAAMRVRGLDYGPRFQGVRQLWRADGEASARIDLAADLSGGYGVHPALLDSCLQVAIAALPGAADDTWVPVRIERLDLREHPGTTLSCRARLRPAEAGDARSRTVDLVVRAADDDRVLLVVDGLRLRRLARDASDAGLLHEIRWEPLVTPPGDADWTGRWLLLADRDTTLDAALAARGGRCVVVRPGPTYRRLAADRYELDPARPEQLRDLLADAFGADRPCRGVIHRWALDAGGAKPDPTALEDAHRLVADSVLHLVRALHDLPPAQRPRLWLVTRDSQAAVPGDRVSAPLQAPLWGLGRTIAQEHPDLRCTRIDLGADLPDEDTALLTALLTPAEEPDLALRGDDLLVSRLVAGASGAAPAVAEPAGDRPFRLELDRAGTLDGLHLRPFTPAVPGPGEVLVEVRASGLNFRDVLKTLGAYPGLDGAEATLGDECAGVVAAVGPDVTDLRVGDAVVAVGSRCVGTHVRADARLVAPKPAGLDFADAATIPIAFLTAAYALEHLARVEPGERVLVHAAAGGVGLAAVQLARAAGAEVFATAGSAEKRAYLTSLGVPHVLDSRSTAFAEQVRAATGGQGVDVVLNSLAGEFITHGIAALAPYGRFVEIGKRDIYQDRPIGLGEFRRNLAFFAVDLDRMFTERTVLLGALLRRIVARVDAGELRPLPTHRFPVAEVRDAFHLMEQAGHIGKIVLTVADRQDVPVVPTPGAARIRPDASYLVTGGFGGLGLGVARWLADAGARQLVLVGRTGAPEDARPVLDDLARAGVEVIALAADLTVADEVARVLGHVREHLAPLRGVVHAAGVLDDGILLQQTAERYRRVARPKVDAAWHLHDQTRTEALDFFVLFSSVTSVLGSPGQGGYAAGNAFLDALAHARRAAGLPALSVNWGPWSAVGMAARLEQGGQEALRGLRAISPDQGVAVLGGLLGRDTAQVAVMPFDAAEWVAAYPAAARSNQLARLGTDAAGQPATAGARADFLAAEPGRRRRTAMEAYVRQEASRVLRLAPARIGVDTPLRSLGFDSLMSLELRNRLEAGLGVPLSSTVLWNYPTIEVLVPYLAERMAIPLDPPAGPDDPDGAGPGPAAPGPAGDPGDLSVDDDLGELSVDDLEALLVQELNDLDS</sequence>
<dbReference type="InterPro" id="IPR049552">
    <property type="entry name" value="PKS_DH_N"/>
</dbReference>
<dbReference type="SMART" id="SM00827">
    <property type="entry name" value="PKS_AT"/>
    <property type="match status" value="2"/>
</dbReference>
<dbReference type="InterPro" id="IPR050091">
    <property type="entry name" value="PKS_NRPS_Biosynth_Enz"/>
</dbReference>
<organism evidence="11 12">
    <name type="scientific">Micromonospora echinospora</name>
    <name type="common">Micromonospora purpurea</name>
    <dbReference type="NCBI Taxonomy" id="1877"/>
    <lineage>
        <taxon>Bacteria</taxon>
        <taxon>Bacillati</taxon>
        <taxon>Actinomycetota</taxon>
        <taxon>Actinomycetes</taxon>
        <taxon>Micromonosporales</taxon>
        <taxon>Micromonosporaceae</taxon>
        <taxon>Micromonospora</taxon>
    </lineage>
</organism>
<dbReference type="SUPFAM" id="SSF50129">
    <property type="entry name" value="GroES-like"/>
    <property type="match status" value="1"/>
</dbReference>
<dbReference type="Gene3D" id="3.40.50.720">
    <property type="entry name" value="NAD(P)-binding Rossmann-like Domain"/>
    <property type="match status" value="3"/>
</dbReference>
<proteinExistence type="predicted"/>
<dbReference type="GO" id="GO:0005886">
    <property type="term" value="C:plasma membrane"/>
    <property type="evidence" value="ECO:0007669"/>
    <property type="project" value="TreeGrafter"/>
</dbReference>
<dbReference type="InterPro" id="IPR032821">
    <property type="entry name" value="PKS_assoc"/>
</dbReference>
<dbReference type="PROSITE" id="PS52019">
    <property type="entry name" value="PKS_MFAS_DH"/>
    <property type="match status" value="1"/>
</dbReference>
<dbReference type="GO" id="GO:0005737">
    <property type="term" value="C:cytoplasm"/>
    <property type="evidence" value="ECO:0007669"/>
    <property type="project" value="TreeGrafter"/>
</dbReference>
<dbReference type="Pfam" id="PF13602">
    <property type="entry name" value="ADH_zinc_N_2"/>
    <property type="match status" value="1"/>
</dbReference>
<keyword evidence="4" id="KW-0511">Multifunctional enzyme</keyword>
<dbReference type="PROSITE" id="PS01162">
    <property type="entry name" value="QOR_ZETA_CRYSTAL"/>
    <property type="match status" value="1"/>
</dbReference>
<dbReference type="PROSITE" id="PS52004">
    <property type="entry name" value="KS3_2"/>
    <property type="match status" value="1"/>
</dbReference>
<dbReference type="Gene3D" id="3.40.366.10">
    <property type="entry name" value="Malonyl-Coenzyme A Acyl Carrier Protein, domain 2"/>
    <property type="match status" value="2"/>
</dbReference>
<keyword evidence="1" id="KW-0596">Phosphopantetheine</keyword>
<dbReference type="InterPro" id="IPR049900">
    <property type="entry name" value="PKS_mFAS_DH"/>
</dbReference>
<dbReference type="Pfam" id="PF14765">
    <property type="entry name" value="PS-DH"/>
    <property type="match status" value="1"/>
</dbReference>
<dbReference type="InterPro" id="IPR016035">
    <property type="entry name" value="Acyl_Trfase/lysoPLipase"/>
</dbReference>
<dbReference type="Pfam" id="PF16197">
    <property type="entry name" value="KAsynt_C_assoc"/>
    <property type="match status" value="1"/>
</dbReference>
<feature type="region of interest" description="Disordered" evidence="7">
    <location>
        <begin position="950"/>
        <end position="976"/>
    </location>
</feature>
<dbReference type="InterPro" id="IPR036736">
    <property type="entry name" value="ACP-like_sf"/>
</dbReference>
<evidence type="ECO:0000313" key="11">
    <source>
        <dbReference type="EMBL" id="SCF37292.1"/>
    </source>
</evidence>
<dbReference type="InterPro" id="IPR020806">
    <property type="entry name" value="PKS_PP-bd"/>
</dbReference>
<gene>
    <name evidence="11" type="ORF">GA0070618_5889</name>
</gene>
<dbReference type="InterPro" id="IPR020807">
    <property type="entry name" value="PKS_DH"/>
</dbReference>
<dbReference type="InterPro" id="IPR049551">
    <property type="entry name" value="PKS_DH_C"/>
</dbReference>
<reference evidence="12" key="1">
    <citation type="submission" date="2016-06" db="EMBL/GenBank/DDBJ databases">
        <authorList>
            <person name="Varghese N."/>
            <person name="Submissions Spin"/>
        </authorList>
    </citation>
    <scope>NUCLEOTIDE SEQUENCE [LARGE SCALE GENOMIC DNA]</scope>
    <source>
        <strain evidence="12">DSM 43816</strain>
    </source>
</reference>
<feature type="domain" description="Carrier" evidence="8">
    <location>
        <begin position="17"/>
        <end position="91"/>
    </location>
</feature>
<dbReference type="SUPFAM" id="SSF53901">
    <property type="entry name" value="Thiolase-like"/>
    <property type="match status" value="1"/>
</dbReference>
<evidence type="ECO:0000259" key="10">
    <source>
        <dbReference type="PROSITE" id="PS52019"/>
    </source>
</evidence>
<dbReference type="PANTHER" id="PTHR43775">
    <property type="entry name" value="FATTY ACID SYNTHASE"/>
    <property type="match status" value="1"/>
</dbReference>
<dbReference type="FunCoup" id="A0A1C4ZWE4">
    <property type="interactions" value="22"/>
</dbReference>
<evidence type="ECO:0000256" key="6">
    <source>
        <dbReference type="PROSITE-ProRule" id="PRU01363"/>
    </source>
</evidence>
<dbReference type="InterPro" id="IPR016036">
    <property type="entry name" value="Malonyl_transacylase_ACP-bd"/>
</dbReference>
<dbReference type="InterPro" id="IPR001227">
    <property type="entry name" value="Ac_transferase_dom_sf"/>
</dbReference>
<dbReference type="InterPro" id="IPR018201">
    <property type="entry name" value="Ketoacyl_synth_AS"/>
</dbReference>
<dbReference type="InterPro" id="IPR009081">
    <property type="entry name" value="PP-bd_ACP"/>
</dbReference>
<dbReference type="EMBL" id="LT607413">
    <property type="protein sequence ID" value="SCF37292.1"/>
    <property type="molecule type" value="Genomic_DNA"/>
</dbReference>
<dbReference type="SMART" id="SM00822">
    <property type="entry name" value="PKS_KR"/>
    <property type="match status" value="1"/>
</dbReference>
<dbReference type="InterPro" id="IPR042104">
    <property type="entry name" value="PKS_dehydratase_sf"/>
</dbReference>
<dbReference type="FunFam" id="3.40.50.720:FF:000209">
    <property type="entry name" value="Polyketide synthase Pks12"/>
    <property type="match status" value="1"/>
</dbReference>
<dbReference type="FunFam" id="3.40.47.10:FF:000019">
    <property type="entry name" value="Polyketide synthase type I"/>
    <property type="match status" value="1"/>
</dbReference>
<keyword evidence="3" id="KW-0808">Transferase</keyword>
<dbReference type="InterPro" id="IPR020841">
    <property type="entry name" value="PKS_Beta-ketoAc_synthase_dom"/>
</dbReference>
<dbReference type="SMART" id="SM00825">
    <property type="entry name" value="PKS_KS"/>
    <property type="match status" value="1"/>
</dbReference>
<dbReference type="SMART" id="SM00823">
    <property type="entry name" value="PKS_PP"/>
    <property type="match status" value="2"/>
</dbReference>
<dbReference type="PANTHER" id="PTHR43775:SF37">
    <property type="entry name" value="SI:DKEY-61P9.11"/>
    <property type="match status" value="1"/>
</dbReference>
<name>A0A1C4ZWE4_MICEC</name>
<feature type="region of interest" description="C-terminal hotdog fold" evidence="6">
    <location>
        <begin position="1576"/>
        <end position="1719"/>
    </location>
</feature>
<dbReference type="SMART" id="SM00829">
    <property type="entry name" value="PKS_ER"/>
    <property type="match status" value="1"/>
</dbReference>
<dbReference type="InterPro" id="IPR002364">
    <property type="entry name" value="Quin_OxRdtase/zeta-crystal_CS"/>
</dbReference>
<feature type="active site" description="Proton acceptor; for dehydratase activity" evidence="6">
    <location>
        <position position="1467"/>
    </location>
</feature>
<dbReference type="InterPro" id="IPR016039">
    <property type="entry name" value="Thiolase-like"/>
</dbReference>
<dbReference type="GO" id="GO:0004312">
    <property type="term" value="F:fatty acid synthase activity"/>
    <property type="evidence" value="ECO:0007669"/>
    <property type="project" value="TreeGrafter"/>
</dbReference>
<dbReference type="SUPFAM" id="SSF51735">
    <property type="entry name" value="NAD(P)-binding Rossmann-fold domains"/>
    <property type="match status" value="3"/>
</dbReference>
<evidence type="ECO:0000256" key="2">
    <source>
        <dbReference type="ARBA" id="ARBA00022553"/>
    </source>
</evidence>